<evidence type="ECO:0000256" key="4">
    <source>
        <dbReference type="ARBA" id="ARBA00022989"/>
    </source>
</evidence>
<dbReference type="InterPro" id="IPR042217">
    <property type="entry name" value="T4SS_VirB10/TrbI"/>
</dbReference>
<dbReference type="InterPro" id="IPR005498">
    <property type="entry name" value="T4SS_VirB10/TraB/TrbI"/>
</dbReference>
<evidence type="ECO:0000256" key="3">
    <source>
        <dbReference type="ARBA" id="ARBA00022692"/>
    </source>
</evidence>
<comment type="similarity">
    <text evidence="2">Belongs to the TrbI/VirB10 family.</text>
</comment>
<keyword evidence="3 8" id="KW-0812">Transmembrane</keyword>
<evidence type="ECO:0000256" key="8">
    <source>
        <dbReference type="SAM" id="Phobius"/>
    </source>
</evidence>
<evidence type="ECO:0000256" key="6">
    <source>
        <dbReference type="SAM" id="Coils"/>
    </source>
</evidence>
<keyword evidence="4 8" id="KW-1133">Transmembrane helix</keyword>
<name>A0A2I7KGQ1_9RHOB</name>
<reference evidence="9 10" key="1">
    <citation type="journal article" date="2017" name="Front. Microbiol.">
        <title>Phaeobacter piscinae sp. nov., a species of the Roseobacter group and potential aquaculture probiont.</title>
        <authorList>
            <person name="Sonnenschein E.C."/>
            <person name="Phippen C.B.W."/>
            <person name="Nielsen K.F."/>
            <person name="Mateiu R.V."/>
            <person name="Melchiorsen J."/>
            <person name="Gram L."/>
            <person name="Overmann J."/>
            <person name="Freese H.M."/>
        </authorList>
    </citation>
    <scope>NUCLEOTIDE SEQUENCE [LARGE SCALE GENOMIC DNA]</scope>
    <source>
        <strain evidence="9 10">P88</strain>
        <plasmid evidence="10">pp88_e</plasmid>
    </source>
</reference>
<accession>A0A2I7KGQ1</accession>
<organism evidence="9 10">
    <name type="scientific">Phaeobacter inhibens</name>
    <dbReference type="NCBI Taxonomy" id="221822"/>
    <lineage>
        <taxon>Bacteria</taxon>
        <taxon>Pseudomonadati</taxon>
        <taxon>Pseudomonadota</taxon>
        <taxon>Alphaproteobacteria</taxon>
        <taxon>Rhodobacterales</taxon>
        <taxon>Roseobacteraceae</taxon>
        <taxon>Phaeobacter</taxon>
    </lineage>
</organism>
<keyword evidence="9" id="KW-0614">Plasmid</keyword>
<comment type="subcellular location">
    <subcellularLocation>
        <location evidence="1">Membrane</location>
        <topology evidence="1">Single-pass membrane protein</topology>
    </subcellularLocation>
</comment>
<dbReference type="Pfam" id="PF03743">
    <property type="entry name" value="TrbI"/>
    <property type="match status" value="1"/>
</dbReference>
<sequence>MAEDQEYEVKSKKKAKGPGTAAKAIVGAGVLGMVGLLAYPLIAPDNKAPLETSGSLEFQEGSPDNSFARIQPGEAEPEPSFDFSGVDAQLEEQRRAMAERERALQEQVRQLEAQLRGISDNAGAGQQELAEQISAAVTAANEENARILREMQAAMNQQIEGLQARLSEAEQQNASAEMARLEAERLAAERLAQDAEAQRLAEQQAAAERERRAELERIRQEQRAIMAARIKSPSVIYDERASSGSTDQSAGQSSPTSRNPTSDERNRAFVESGASPVEVTSAEVIANPSRTVVQGTMIAATLENAIDSSLPGAVTAMVNEPVYSFDGSGILIPSGSKVFGQYSSDISLGQGRILVRWSRLVTPEGQSVQIAAYGGDQQGRSGVTGRVNSRFGMRFGGAALVSLIGAAPSIAANAYASDSELARDTAEDIGDDLANASADVINEYATLPPIITVEQGARVTIMVDRDLEFY</sequence>
<reference evidence="9 10" key="2">
    <citation type="journal article" date="2017" name="Genome Biol. Evol.">
        <title>Trajectories and Drivers of Genome Evolution in Surface-Associated Marine Phaeobacter.</title>
        <authorList>
            <person name="Freese H.M."/>
            <person name="Sikorski J."/>
            <person name="Bunk B."/>
            <person name="Scheuner C."/>
            <person name="Meier-Kolthoff J.P."/>
            <person name="Sproer C."/>
            <person name="Gram L."/>
            <person name="Overmann J."/>
        </authorList>
    </citation>
    <scope>NUCLEOTIDE SEQUENCE [LARGE SCALE GENOMIC DNA]</scope>
    <source>
        <strain evidence="9 10">P88</strain>
        <plasmid evidence="10">pp88_e</plasmid>
    </source>
</reference>
<gene>
    <name evidence="9" type="ORF">PhaeoP88_04460</name>
</gene>
<dbReference type="Gene3D" id="2.40.128.260">
    <property type="entry name" value="Type IV secretion system, VirB10/TraB/TrbI"/>
    <property type="match status" value="1"/>
</dbReference>
<evidence type="ECO:0000313" key="10">
    <source>
        <dbReference type="Proteomes" id="UP000236447"/>
    </source>
</evidence>
<dbReference type="GeneID" id="31848658"/>
<dbReference type="AlphaFoldDB" id="A0A2I7KGQ1"/>
<evidence type="ECO:0000256" key="5">
    <source>
        <dbReference type="ARBA" id="ARBA00023136"/>
    </source>
</evidence>
<dbReference type="EMBL" id="CP010730">
    <property type="protein sequence ID" value="AUR01772.1"/>
    <property type="molecule type" value="Genomic_DNA"/>
</dbReference>
<feature type="transmembrane region" description="Helical" evidence="8">
    <location>
        <begin position="21"/>
        <end position="42"/>
    </location>
</feature>
<evidence type="ECO:0000256" key="2">
    <source>
        <dbReference type="ARBA" id="ARBA00010265"/>
    </source>
</evidence>
<dbReference type="RefSeq" id="WP_024099664.1">
    <property type="nucleotide sequence ID" value="NZ_CP010730.1"/>
</dbReference>
<evidence type="ECO:0000313" key="9">
    <source>
        <dbReference type="EMBL" id="AUR01772.1"/>
    </source>
</evidence>
<evidence type="ECO:0000256" key="7">
    <source>
        <dbReference type="SAM" id="MobiDB-lite"/>
    </source>
</evidence>
<feature type="compositionally biased region" description="Polar residues" evidence="7">
    <location>
        <begin position="242"/>
        <end position="260"/>
    </location>
</feature>
<dbReference type="Proteomes" id="UP000236447">
    <property type="component" value="Plasmid pP88_e"/>
</dbReference>
<keyword evidence="5 8" id="KW-0472">Membrane</keyword>
<evidence type="ECO:0000256" key="1">
    <source>
        <dbReference type="ARBA" id="ARBA00004167"/>
    </source>
</evidence>
<dbReference type="CDD" id="cd16429">
    <property type="entry name" value="VirB10"/>
    <property type="match status" value="1"/>
</dbReference>
<feature type="coiled-coil region" evidence="6">
    <location>
        <begin position="86"/>
        <end position="224"/>
    </location>
</feature>
<dbReference type="GO" id="GO:0016020">
    <property type="term" value="C:membrane"/>
    <property type="evidence" value="ECO:0007669"/>
    <property type="project" value="UniProtKB-SubCell"/>
</dbReference>
<feature type="region of interest" description="Disordered" evidence="7">
    <location>
        <begin position="48"/>
        <end position="82"/>
    </location>
</feature>
<feature type="region of interest" description="Disordered" evidence="7">
    <location>
        <begin position="236"/>
        <end position="266"/>
    </location>
</feature>
<proteinExistence type="inferred from homology"/>
<protein>
    <submittedName>
        <fullName evidence="9">Type IV secretory pathway, VirB10 component</fullName>
    </submittedName>
</protein>
<keyword evidence="6" id="KW-0175">Coiled coil</keyword>
<geneLocation type="plasmid" evidence="10">
    <name>pp88_e</name>
</geneLocation>